<protein>
    <submittedName>
        <fullName evidence="2">Uncharacterized protein</fullName>
    </submittedName>
</protein>
<dbReference type="InParanoid" id="A0A166AFS7"/>
<name>A0A166AFS7_EXIGL</name>
<sequence>MNFSLPTATRVFALDLSSCVGLVLVRLLCDALRPRAPVHWHFLPHAPQNWEVALGFGEIQRQNSVNSANLSSSDVCGCGCRFQDAATLSRFDDFEDGEHGADTDVVRAQGLCTEQNEAVQASGEPDSVPRRRFTLSRTSTPRSTRSASAAPVMC</sequence>
<evidence type="ECO:0000313" key="3">
    <source>
        <dbReference type="Proteomes" id="UP000077266"/>
    </source>
</evidence>
<proteinExistence type="predicted"/>
<dbReference type="AlphaFoldDB" id="A0A166AFS7"/>
<evidence type="ECO:0000256" key="1">
    <source>
        <dbReference type="SAM" id="MobiDB-lite"/>
    </source>
</evidence>
<feature type="region of interest" description="Disordered" evidence="1">
    <location>
        <begin position="116"/>
        <end position="154"/>
    </location>
</feature>
<keyword evidence="3" id="KW-1185">Reference proteome</keyword>
<organism evidence="2 3">
    <name type="scientific">Exidia glandulosa HHB12029</name>
    <dbReference type="NCBI Taxonomy" id="1314781"/>
    <lineage>
        <taxon>Eukaryota</taxon>
        <taxon>Fungi</taxon>
        <taxon>Dikarya</taxon>
        <taxon>Basidiomycota</taxon>
        <taxon>Agaricomycotina</taxon>
        <taxon>Agaricomycetes</taxon>
        <taxon>Auriculariales</taxon>
        <taxon>Exidiaceae</taxon>
        <taxon>Exidia</taxon>
    </lineage>
</organism>
<reference evidence="2 3" key="1">
    <citation type="journal article" date="2016" name="Mol. Biol. Evol.">
        <title>Comparative Genomics of Early-Diverging Mushroom-Forming Fungi Provides Insights into the Origins of Lignocellulose Decay Capabilities.</title>
        <authorList>
            <person name="Nagy L.G."/>
            <person name="Riley R."/>
            <person name="Tritt A."/>
            <person name="Adam C."/>
            <person name="Daum C."/>
            <person name="Floudas D."/>
            <person name="Sun H."/>
            <person name="Yadav J.S."/>
            <person name="Pangilinan J."/>
            <person name="Larsson K.H."/>
            <person name="Matsuura K."/>
            <person name="Barry K."/>
            <person name="Labutti K."/>
            <person name="Kuo R."/>
            <person name="Ohm R.A."/>
            <person name="Bhattacharya S.S."/>
            <person name="Shirouzu T."/>
            <person name="Yoshinaga Y."/>
            <person name="Martin F.M."/>
            <person name="Grigoriev I.V."/>
            <person name="Hibbett D.S."/>
        </authorList>
    </citation>
    <scope>NUCLEOTIDE SEQUENCE [LARGE SCALE GENOMIC DNA]</scope>
    <source>
        <strain evidence="2 3">HHB12029</strain>
    </source>
</reference>
<evidence type="ECO:0000313" key="2">
    <source>
        <dbReference type="EMBL" id="KZV91469.1"/>
    </source>
</evidence>
<dbReference type="EMBL" id="KV426027">
    <property type="protein sequence ID" value="KZV91469.1"/>
    <property type="molecule type" value="Genomic_DNA"/>
</dbReference>
<dbReference type="Proteomes" id="UP000077266">
    <property type="component" value="Unassembled WGS sequence"/>
</dbReference>
<feature type="compositionally biased region" description="Low complexity" evidence="1">
    <location>
        <begin position="135"/>
        <end position="154"/>
    </location>
</feature>
<accession>A0A166AFS7</accession>
<gene>
    <name evidence="2" type="ORF">EXIGLDRAFT_719339</name>
</gene>